<feature type="domain" description="DUF4143" evidence="2">
    <location>
        <begin position="199"/>
        <end position="357"/>
    </location>
</feature>
<dbReference type="Pfam" id="PF13173">
    <property type="entry name" value="AAA_14"/>
    <property type="match status" value="1"/>
</dbReference>
<dbReference type="Pfam" id="PF13635">
    <property type="entry name" value="DUF4143"/>
    <property type="match status" value="1"/>
</dbReference>
<protein>
    <submittedName>
        <fullName evidence="3">ATP-binding protein</fullName>
    </submittedName>
</protein>
<evidence type="ECO:0000259" key="1">
    <source>
        <dbReference type="Pfam" id="PF13173"/>
    </source>
</evidence>
<feature type="domain" description="AAA" evidence="1">
    <location>
        <begin position="21"/>
        <end position="137"/>
    </location>
</feature>
<proteinExistence type="predicted"/>
<dbReference type="InterPro" id="IPR027417">
    <property type="entry name" value="P-loop_NTPase"/>
</dbReference>
<gene>
    <name evidence="3" type="ORF">H8E23_10430</name>
</gene>
<organism evidence="3 4">
    <name type="scientific">Candidatus Desulfatibia profunda</name>
    <dbReference type="NCBI Taxonomy" id="2841695"/>
    <lineage>
        <taxon>Bacteria</taxon>
        <taxon>Pseudomonadati</taxon>
        <taxon>Thermodesulfobacteriota</taxon>
        <taxon>Desulfobacteria</taxon>
        <taxon>Desulfobacterales</taxon>
        <taxon>Desulfobacterales incertae sedis</taxon>
        <taxon>Candidatus Desulfatibia</taxon>
    </lineage>
</organism>
<dbReference type="PANTHER" id="PTHR43566">
    <property type="entry name" value="CONSERVED PROTEIN"/>
    <property type="match status" value="1"/>
</dbReference>
<reference evidence="3 4" key="1">
    <citation type="submission" date="2020-08" db="EMBL/GenBank/DDBJ databases">
        <title>Bridging the membrane lipid divide: bacteria of the FCB group superphylum have the potential to synthesize archaeal ether lipids.</title>
        <authorList>
            <person name="Villanueva L."/>
            <person name="Von Meijenfeldt F.A.B."/>
            <person name="Westbye A.B."/>
            <person name="Yadav S."/>
            <person name="Hopmans E.C."/>
            <person name="Dutilh B.E."/>
            <person name="Sinninghe Damste J.S."/>
        </authorList>
    </citation>
    <scope>NUCLEOTIDE SEQUENCE [LARGE SCALE GENOMIC DNA]</scope>
    <source>
        <strain evidence="3">NIOZ-UU30</strain>
    </source>
</reference>
<comment type="caution">
    <text evidence="3">The sequence shown here is derived from an EMBL/GenBank/DDBJ whole genome shotgun (WGS) entry which is preliminary data.</text>
</comment>
<dbReference type="GO" id="GO:0005524">
    <property type="term" value="F:ATP binding"/>
    <property type="evidence" value="ECO:0007669"/>
    <property type="project" value="UniProtKB-KW"/>
</dbReference>
<dbReference type="Proteomes" id="UP000603434">
    <property type="component" value="Unassembled WGS sequence"/>
</dbReference>
<dbReference type="SUPFAM" id="SSF52540">
    <property type="entry name" value="P-loop containing nucleoside triphosphate hydrolases"/>
    <property type="match status" value="1"/>
</dbReference>
<dbReference type="InterPro" id="IPR025420">
    <property type="entry name" value="DUF4143"/>
</dbReference>
<dbReference type="InterPro" id="IPR041682">
    <property type="entry name" value="AAA_14"/>
</dbReference>
<sequence length="408" mass="45682">MTEYCPRDIADAVGTALENMPVVVVTGMRQTGKTTFLGSQPDLDDRIYVSFDDFSQLEAAKRDPDGFVNRSKPITIDEAQKCPEIFGAIKRAVDKERIPGQFLLSGSANFSILKSITESLAGRSVYLAIHPFNRREIGRQTTPEPFVKNFFKTQDIRFKEPLNSIRPEEVTLGGMPTVCLKQVKEPAIWFRGYEQTYLERDVRELSQVGNLLALRALLRLTSLRTGQLLSPSQLGRDAKLNAATTSRYISLFEASFLITRIPPYLGNRSSRLIKSHKLYLSDTGLACHLAGLDRSASIKNDPLFGALFETYVAQNLLSILNSRWQDAALYFWSVQGRNEVDFVIEAGRSCIALELKSASRWQERDFAGLNAFLKVTPHCKAAILCHNGDDAVKLGERLWALPINLMLS</sequence>
<evidence type="ECO:0000259" key="2">
    <source>
        <dbReference type="Pfam" id="PF13635"/>
    </source>
</evidence>
<name>A0A8J6NXP6_9BACT</name>
<accession>A0A8J6NXP6</accession>
<dbReference type="EMBL" id="JACNJH010000153">
    <property type="protein sequence ID" value="MBC8361803.1"/>
    <property type="molecule type" value="Genomic_DNA"/>
</dbReference>
<keyword evidence="3" id="KW-0547">Nucleotide-binding</keyword>
<dbReference type="PANTHER" id="PTHR43566:SF2">
    <property type="entry name" value="DUF4143 DOMAIN-CONTAINING PROTEIN"/>
    <property type="match status" value="1"/>
</dbReference>
<evidence type="ECO:0000313" key="3">
    <source>
        <dbReference type="EMBL" id="MBC8361803.1"/>
    </source>
</evidence>
<dbReference type="AlphaFoldDB" id="A0A8J6NXP6"/>
<evidence type="ECO:0000313" key="4">
    <source>
        <dbReference type="Proteomes" id="UP000603434"/>
    </source>
</evidence>
<keyword evidence="3" id="KW-0067">ATP-binding</keyword>